<sequence length="125" mass="15064">MNSDILLHILPRLSKQSFLNLYNQDVYILNKTNLNLLMESYKHKIYYMSTRKLFLLFNFALKYKKNIYVDECINSLPESKKLSLLIYCKRNVDVNMIMNKLTVNLWKCKSRNRVNFFVENLNLNK</sequence>
<gene>
    <name evidence="1" type="ORF">AAJ76_1500049190</name>
</gene>
<accession>A0A0F9WE37</accession>
<evidence type="ECO:0000313" key="2">
    <source>
        <dbReference type="Proteomes" id="UP000034350"/>
    </source>
</evidence>
<evidence type="ECO:0000313" key="1">
    <source>
        <dbReference type="EMBL" id="KKO75666.1"/>
    </source>
</evidence>
<dbReference type="VEuPathDB" id="MicrosporidiaDB:NCER_100778"/>
<dbReference type="RefSeq" id="XP_024331408.1">
    <property type="nucleotide sequence ID" value="XM_024474105.1"/>
</dbReference>
<name>A0A0F9WE37_9MICR</name>
<proteinExistence type="predicted"/>
<keyword evidence="2" id="KW-1185">Reference proteome</keyword>
<dbReference type="Proteomes" id="UP000034350">
    <property type="component" value="Unassembled WGS sequence"/>
</dbReference>
<dbReference type="GeneID" id="36319012"/>
<reference evidence="1 2" key="1">
    <citation type="journal article" date="2015" name="Environ. Microbiol.">
        <title>Genome analyses suggest the presence of polyploidy and recent human-driven expansions in eight global populations of the honeybee pathogen Nosema ceranae.</title>
        <authorList>
            <person name="Pelin A."/>
            <person name="Selman M."/>
            <person name="Aris-Brosou S."/>
            <person name="Farinelli L."/>
            <person name="Corradi N."/>
        </authorList>
    </citation>
    <scope>NUCLEOTIDE SEQUENCE [LARGE SCALE GENOMIC DNA]</scope>
    <source>
        <strain evidence="1 2">PA08 1199</strain>
    </source>
</reference>
<dbReference type="AlphaFoldDB" id="A0A0F9WE37"/>
<organism evidence="1 2">
    <name type="scientific">Vairimorpha ceranae</name>
    <dbReference type="NCBI Taxonomy" id="40302"/>
    <lineage>
        <taxon>Eukaryota</taxon>
        <taxon>Fungi</taxon>
        <taxon>Fungi incertae sedis</taxon>
        <taxon>Microsporidia</taxon>
        <taxon>Nosematidae</taxon>
        <taxon>Vairimorpha</taxon>
    </lineage>
</organism>
<protein>
    <submittedName>
        <fullName evidence="1">Uncharacterized protein</fullName>
    </submittedName>
</protein>
<comment type="caution">
    <text evidence="1">The sequence shown here is derived from an EMBL/GenBank/DDBJ whole genome shotgun (WGS) entry which is preliminary data.</text>
</comment>
<dbReference type="VEuPathDB" id="MicrosporidiaDB:AAJ76_1500049190"/>
<dbReference type="VEuPathDB" id="MicrosporidiaDB:G9O61_00g012390"/>
<dbReference type="EMBL" id="JPQZ01000015">
    <property type="protein sequence ID" value="KKO75666.1"/>
    <property type="molecule type" value="Genomic_DNA"/>
</dbReference>